<evidence type="ECO:0000256" key="1">
    <source>
        <dbReference type="ARBA" id="ARBA00001936"/>
    </source>
</evidence>
<dbReference type="InterPro" id="IPR036691">
    <property type="entry name" value="Endo/exonu/phosph_ase_sf"/>
</dbReference>
<comment type="cofactor">
    <cofactor evidence="1">
        <name>Mn(2+)</name>
        <dbReference type="ChEBI" id="CHEBI:29035"/>
    </cofactor>
</comment>
<comment type="caution">
    <text evidence="15">The sequence shown here is derived from an EMBL/GenBank/DDBJ whole genome shotgun (WGS) entry which is preliminary data.</text>
</comment>
<reference evidence="15" key="1">
    <citation type="submission" date="2021-01" db="EMBL/GenBank/DDBJ databases">
        <title>Metabolic potential, ecology and presence of endohyphal bacteria is reflected in genomic diversity of Mucoromycotina.</title>
        <authorList>
            <person name="Muszewska A."/>
            <person name="Okrasinska A."/>
            <person name="Steczkiewicz K."/>
            <person name="Drgas O."/>
            <person name="Orlowska M."/>
            <person name="Perlinska-Lenart U."/>
            <person name="Aleksandrzak-Piekarczyk T."/>
            <person name="Szatraj K."/>
            <person name="Zielenkiewicz U."/>
            <person name="Pilsyk S."/>
            <person name="Malc E."/>
            <person name="Mieczkowski P."/>
            <person name="Kruszewska J.S."/>
            <person name="Biernat P."/>
            <person name="Pawlowska J."/>
        </authorList>
    </citation>
    <scope>NUCLEOTIDE SEQUENCE</scope>
    <source>
        <strain evidence="15">WA0000018081</strain>
    </source>
</reference>
<evidence type="ECO:0000256" key="8">
    <source>
        <dbReference type="ARBA" id="ARBA00023242"/>
    </source>
</evidence>
<evidence type="ECO:0000259" key="14">
    <source>
        <dbReference type="PROSITE" id="PS51999"/>
    </source>
</evidence>
<evidence type="ECO:0000256" key="3">
    <source>
        <dbReference type="ARBA" id="ARBA00022723"/>
    </source>
</evidence>
<feature type="site" description="Transition state stabilizer" evidence="11">
    <location>
        <position position="175"/>
    </location>
</feature>
<feature type="site" description="Interaction with DNA substrate" evidence="11">
    <location>
        <position position="277"/>
    </location>
</feature>
<dbReference type="Gene3D" id="3.60.10.10">
    <property type="entry name" value="Endonuclease/exonuclease/phosphatase"/>
    <property type="match status" value="1"/>
</dbReference>
<keyword evidence="8" id="KW-0539">Nucleus</keyword>
<sequence>MRVLTWNVNGLSSTLQYYPWSEKKSYKVMLDALASDIICFQEVKCQRSKLPRDMAIVPGYSAYFSFSKVKLGYSGVAVYVKDTIAAPRRTYEGITGVLDNDDFEYKLSTPAEILDAEGRCIILDFGFFILLNVYFPNDSEGTRMEFKMDYHRCVEQRVKKFLEQGREVLLVGDVNAVHEMMDHCDPKQSMEDYGLDDFKDLPQRRWLDQFIEPKGPMIDVTRLYHPQRQKMFTCWNTRTNARPANYGTRIDYILVSKGLKLWLKYADIQPEIMGSDHCPVYADFLEEIKGFFHKEENNDHVSRLLSTNYAEFSSKQKKVSNYFMKSTPPVTKRTAETITKIESVKKKKPNNIQSFFPSLEKKSLKKEDDIAEEETFDWLEDYITEKEFSRKKESEAWSQLFSAPKVPRCKVHDEACNERTVSKKGPNLGRVFYICSKPMGPKEGP</sequence>
<keyword evidence="7 10" id="KW-0460">Magnesium</keyword>
<feature type="non-terminal residue" evidence="15">
    <location>
        <position position="1"/>
    </location>
</feature>
<dbReference type="AlphaFoldDB" id="A0A8H7W0Y4"/>
<evidence type="ECO:0000256" key="12">
    <source>
        <dbReference type="PROSITE-ProRule" id="PRU01343"/>
    </source>
</evidence>
<feature type="domain" description="GRF-type" evidence="14">
    <location>
        <begin position="409"/>
        <end position="445"/>
    </location>
</feature>
<proteinExistence type="inferred from homology"/>
<dbReference type="PANTHER" id="PTHR22748">
    <property type="entry name" value="AP ENDONUCLEASE"/>
    <property type="match status" value="1"/>
</dbReference>
<dbReference type="EC" id="3.1.-.-" evidence="13"/>
<dbReference type="NCBIfam" id="TIGR00633">
    <property type="entry name" value="xth"/>
    <property type="match status" value="1"/>
</dbReference>
<dbReference type="CDD" id="cd09088">
    <property type="entry name" value="Ape2-like_AP-endo"/>
    <property type="match status" value="1"/>
</dbReference>
<evidence type="ECO:0000256" key="13">
    <source>
        <dbReference type="RuleBase" id="RU362131"/>
    </source>
</evidence>
<evidence type="ECO:0000256" key="5">
    <source>
        <dbReference type="ARBA" id="ARBA00022801"/>
    </source>
</evidence>
<comment type="similarity">
    <text evidence="2 13">Belongs to the DNA repair enzymes AP/ExoA family.</text>
</comment>
<dbReference type="InterPro" id="IPR004808">
    <property type="entry name" value="AP_endonuc_1"/>
</dbReference>
<dbReference type="Pfam" id="PF06839">
    <property type="entry name" value="Zn_ribbon_GRF"/>
    <property type="match status" value="1"/>
</dbReference>
<evidence type="ECO:0000256" key="2">
    <source>
        <dbReference type="ARBA" id="ARBA00007092"/>
    </source>
</evidence>
<evidence type="ECO:0000256" key="4">
    <source>
        <dbReference type="ARBA" id="ARBA00022771"/>
    </source>
</evidence>
<evidence type="ECO:0000256" key="10">
    <source>
        <dbReference type="PIRSR" id="PIRSR604808-2"/>
    </source>
</evidence>
<feature type="active site" evidence="9">
    <location>
        <position position="134"/>
    </location>
</feature>
<keyword evidence="13" id="KW-0234">DNA repair</keyword>
<dbReference type="PROSITE" id="PS51999">
    <property type="entry name" value="ZF_GRF"/>
    <property type="match status" value="1"/>
</dbReference>
<accession>A0A8H7W0Y4</accession>
<evidence type="ECO:0000256" key="9">
    <source>
        <dbReference type="PIRSR" id="PIRSR604808-1"/>
    </source>
</evidence>
<keyword evidence="6" id="KW-0862">Zinc</keyword>
<dbReference type="EMBL" id="JAEPRE010000025">
    <property type="protein sequence ID" value="KAG2235913.1"/>
    <property type="molecule type" value="Genomic_DNA"/>
</dbReference>
<keyword evidence="5" id="KW-0378">Hydrolase</keyword>
<evidence type="ECO:0000313" key="15">
    <source>
        <dbReference type="EMBL" id="KAG2235913.1"/>
    </source>
</evidence>
<evidence type="ECO:0000256" key="7">
    <source>
        <dbReference type="ARBA" id="ARBA00022842"/>
    </source>
</evidence>
<evidence type="ECO:0000256" key="11">
    <source>
        <dbReference type="PIRSR" id="PIRSR604808-3"/>
    </source>
</evidence>
<keyword evidence="3 10" id="KW-0479">Metal-binding</keyword>
<dbReference type="PROSITE" id="PS51435">
    <property type="entry name" value="AP_NUCLEASE_F1_4"/>
    <property type="match status" value="1"/>
</dbReference>
<dbReference type="InterPro" id="IPR020848">
    <property type="entry name" value="AP_endonuclease_F1_CS"/>
</dbReference>
<feature type="binding site" evidence="10">
    <location>
        <position position="173"/>
    </location>
    <ligand>
        <name>Mg(2+)</name>
        <dbReference type="ChEBI" id="CHEBI:18420"/>
        <label>1</label>
    </ligand>
</feature>
<dbReference type="GO" id="GO:0008311">
    <property type="term" value="F:double-stranded DNA 3'-5' DNA exonuclease activity"/>
    <property type="evidence" value="ECO:0007669"/>
    <property type="project" value="TreeGrafter"/>
</dbReference>
<name>A0A8H7W0Y4_9FUNG</name>
<evidence type="ECO:0000313" key="16">
    <source>
        <dbReference type="Proteomes" id="UP000613177"/>
    </source>
</evidence>
<keyword evidence="4 12" id="KW-0863">Zinc-finger</keyword>
<dbReference type="InterPro" id="IPR010666">
    <property type="entry name" value="Znf_GRF"/>
</dbReference>
<dbReference type="GO" id="GO:0005634">
    <property type="term" value="C:nucleus"/>
    <property type="evidence" value="ECO:0007669"/>
    <property type="project" value="TreeGrafter"/>
</dbReference>
<dbReference type="PROSITE" id="PS00728">
    <property type="entry name" value="AP_NUCLEASE_F1_3"/>
    <property type="match status" value="1"/>
</dbReference>
<dbReference type="GO" id="GO:0003906">
    <property type="term" value="F:DNA-(apurinic or apyrimidinic site) endonuclease activity"/>
    <property type="evidence" value="ECO:0007669"/>
    <property type="project" value="TreeGrafter"/>
</dbReference>
<comment type="cofactor">
    <cofactor evidence="10 13">
        <name>Mg(2+)</name>
        <dbReference type="ChEBI" id="CHEBI:18420"/>
    </cofactor>
    <cofactor evidence="10 13">
        <name>Mn(2+)</name>
        <dbReference type="ChEBI" id="CHEBI:29035"/>
    </cofactor>
    <text evidence="10 13">Probably binds two magnesium or manganese ions per subunit.</text>
</comment>
<feature type="site" description="Important for catalytic activity" evidence="11">
    <location>
        <position position="251"/>
    </location>
</feature>
<keyword evidence="16" id="KW-1185">Reference proteome</keyword>
<dbReference type="GO" id="GO:0006284">
    <property type="term" value="P:base-excision repair"/>
    <property type="evidence" value="ECO:0007669"/>
    <property type="project" value="TreeGrafter"/>
</dbReference>
<evidence type="ECO:0000256" key="6">
    <source>
        <dbReference type="ARBA" id="ARBA00022833"/>
    </source>
</evidence>
<feature type="binding site" evidence="10">
    <location>
        <position position="42"/>
    </location>
    <ligand>
        <name>Mg(2+)</name>
        <dbReference type="ChEBI" id="CHEBI:18420"/>
        <label>1</label>
    </ligand>
</feature>
<dbReference type="GO" id="GO:0008270">
    <property type="term" value="F:zinc ion binding"/>
    <property type="evidence" value="ECO:0007669"/>
    <property type="project" value="UniProtKB-KW"/>
</dbReference>
<keyword evidence="13" id="KW-0227">DNA damage</keyword>
<feature type="binding site" evidence="10">
    <location>
        <position position="276"/>
    </location>
    <ligand>
        <name>Mg(2+)</name>
        <dbReference type="ChEBI" id="CHEBI:18420"/>
        <label>1</label>
    </ligand>
</feature>
<dbReference type="InterPro" id="IPR005135">
    <property type="entry name" value="Endo/exonuclease/phosphatase"/>
</dbReference>
<dbReference type="Pfam" id="PF03372">
    <property type="entry name" value="Exo_endo_phos"/>
    <property type="match status" value="1"/>
</dbReference>
<dbReference type="PANTHER" id="PTHR22748:SF4">
    <property type="entry name" value="DNA-(APURINIC OR APYRIMIDINIC SITE) ENDONUCLEASE 2"/>
    <property type="match status" value="1"/>
</dbReference>
<feature type="binding site" evidence="10">
    <location>
        <position position="175"/>
    </location>
    <ligand>
        <name>Mg(2+)</name>
        <dbReference type="ChEBI" id="CHEBI:18420"/>
        <label>1</label>
    </ligand>
</feature>
<dbReference type="SUPFAM" id="SSF56219">
    <property type="entry name" value="DNase I-like"/>
    <property type="match status" value="1"/>
</dbReference>
<dbReference type="GO" id="GO:0008081">
    <property type="term" value="F:phosphoric diester hydrolase activity"/>
    <property type="evidence" value="ECO:0007669"/>
    <property type="project" value="TreeGrafter"/>
</dbReference>
<keyword evidence="10" id="KW-0464">Manganese</keyword>
<feature type="binding site" evidence="10">
    <location>
        <position position="7"/>
    </location>
    <ligand>
        <name>Mg(2+)</name>
        <dbReference type="ChEBI" id="CHEBI:18420"/>
        <label>1</label>
    </ligand>
</feature>
<dbReference type="GO" id="GO:0003677">
    <property type="term" value="F:DNA binding"/>
    <property type="evidence" value="ECO:0007669"/>
    <property type="project" value="InterPro"/>
</dbReference>
<feature type="active site" description="Proton donor/acceptor" evidence="9">
    <location>
        <position position="173"/>
    </location>
</feature>
<feature type="binding site" evidence="10">
    <location>
        <position position="277"/>
    </location>
    <ligand>
        <name>Mg(2+)</name>
        <dbReference type="ChEBI" id="CHEBI:18420"/>
        <label>1</label>
    </ligand>
</feature>
<protein>
    <recommendedName>
        <fullName evidence="13">DNA-(apurinic or apyrimidinic site) endonuclease</fullName>
        <ecNumber evidence="13">3.1.-.-</ecNumber>
    </recommendedName>
</protein>
<dbReference type="Proteomes" id="UP000613177">
    <property type="component" value="Unassembled WGS sequence"/>
</dbReference>
<feature type="active site" description="Proton acceptor" evidence="9">
    <location>
        <position position="277"/>
    </location>
</feature>
<organism evidence="15 16">
    <name type="scientific">Thamnidium elegans</name>
    <dbReference type="NCBI Taxonomy" id="101142"/>
    <lineage>
        <taxon>Eukaryota</taxon>
        <taxon>Fungi</taxon>
        <taxon>Fungi incertae sedis</taxon>
        <taxon>Mucoromycota</taxon>
        <taxon>Mucoromycotina</taxon>
        <taxon>Mucoromycetes</taxon>
        <taxon>Mucorales</taxon>
        <taxon>Mucorineae</taxon>
        <taxon>Mucoraceae</taxon>
        <taxon>Thamnidium</taxon>
    </lineage>
</organism>
<gene>
    <name evidence="15" type="ORF">INT48_008216</name>
</gene>